<feature type="compositionally biased region" description="Polar residues" evidence="1">
    <location>
        <begin position="1"/>
        <end position="11"/>
    </location>
</feature>
<evidence type="ECO:0000256" key="1">
    <source>
        <dbReference type="SAM" id="MobiDB-lite"/>
    </source>
</evidence>
<dbReference type="AlphaFoldDB" id="A0A9P0CME1"/>
<feature type="non-terminal residue" evidence="2">
    <location>
        <position position="1"/>
    </location>
</feature>
<proteinExistence type="predicted"/>
<protein>
    <recommendedName>
        <fullName evidence="4">Transposase</fullName>
    </recommendedName>
</protein>
<feature type="region of interest" description="Disordered" evidence="1">
    <location>
        <begin position="1"/>
        <end position="35"/>
    </location>
</feature>
<keyword evidence="3" id="KW-1185">Reference proteome</keyword>
<organism evidence="2 3">
    <name type="scientific">Psylliodes chrysocephalus</name>
    <dbReference type="NCBI Taxonomy" id="3402493"/>
    <lineage>
        <taxon>Eukaryota</taxon>
        <taxon>Metazoa</taxon>
        <taxon>Ecdysozoa</taxon>
        <taxon>Arthropoda</taxon>
        <taxon>Hexapoda</taxon>
        <taxon>Insecta</taxon>
        <taxon>Pterygota</taxon>
        <taxon>Neoptera</taxon>
        <taxon>Endopterygota</taxon>
        <taxon>Coleoptera</taxon>
        <taxon>Polyphaga</taxon>
        <taxon>Cucujiformia</taxon>
        <taxon>Chrysomeloidea</taxon>
        <taxon>Chrysomelidae</taxon>
        <taxon>Galerucinae</taxon>
        <taxon>Alticini</taxon>
        <taxon>Psylliodes</taxon>
    </lineage>
</organism>
<dbReference type="PANTHER" id="PTHR46060">
    <property type="entry name" value="MARINER MOS1 TRANSPOSASE-LIKE PROTEIN"/>
    <property type="match status" value="1"/>
</dbReference>
<dbReference type="EMBL" id="OV651823">
    <property type="protein sequence ID" value="CAH1101297.1"/>
    <property type="molecule type" value="Genomic_DNA"/>
</dbReference>
<accession>A0A9P0CME1</accession>
<name>A0A9P0CME1_9CUCU</name>
<dbReference type="InterPro" id="IPR052709">
    <property type="entry name" value="Transposase-MT_Hybrid"/>
</dbReference>
<dbReference type="OrthoDB" id="6767820at2759"/>
<evidence type="ECO:0008006" key="4">
    <source>
        <dbReference type="Google" id="ProtNLM"/>
    </source>
</evidence>
<evidence type="ECO:0000313" key="2">
    <source>
        <dbReference type="EMBL" id="CAH1101297.1"/>
    </source>
</evidence>
<dbReference type="PANTHER" id="PTHR46060:SF1">
    <property type="entry name" value="MARINER MOS1 TRANSPOSASE-LIKE PROTEIN"/>
    <property type="match status" value="1"/>
</dbReference>
<gene>
    <name evidence="2" type="ORF">PSYICH_LOCUS2623</name>
</gene>
<reference evidence="2" key="1">
    <citation type="submission" date="2022-01" db="EMBL/GenBank/DDBJ databases">
        <authorList>
            <person name="King R."/>
        </authorList>
    </citation>
    <scope>NUCLEOTIDE SEQUENCE</scope>
</reference>
<dbReference type="Proteomes" id="UP001153636">
    <property type="component" value="Chromosome 11"/>
</dbReference>
<sequence length="102" mass="11778">SDAPHQSTISRWNGEFTRGRVNLSDEPRTDAPKSVVTQETIDALCRIIEDDRHMTYREIEASLGISKTSIQKILHEELEVKKLVSRWIPHLLTEKQKEARVN</sequence>
<evidence type="ECO:0000313" key="3">
    <source>
        <dbReference type="Proteomes" id="UP001153636"/>
    </source>
</evidence>